<keyword evidence="2" id="KW-1185">Reference proteome</keyword>
<evidence type="ECO:0000313" key="1">
    <source>
        <dbReference type="EMBL" id="MFB9448690.1"/>
    </source>
</evidence>
<proteinExistence type="predicted"/>
<dbReference type="Proteomes" id="UP001589608">
    <property type="component" value="Unassembled WGS sequence"/>
</dbReference>
<protein>
    <submittedName>
        <fullName evidence="1">Uncharacterized protein</fullName>
    </submittedName>
</protein>
<evidence type="ECO:0000313" key="2">
    <source>
        <dbReference type="Proteomes" id="UP001589608"/>
    </source>
</evidence>
<accession>A0ABV5MIL5</accession>
<dbReference type="EMBL" id="JBHMCA010000059">
    <property type="protein sequence ID" value="MFB9448690.1"/>
    <property type="molecule type" value="Genomic_DNA"/>
</dbReference>
<comment type="caution">
    <text evidence="1">The sequence shown here is derived from an EMBL/GenBank/DDBJ whole genome shotgun (WGS) entry which is preliminary data.</text>
</comment>
<sequence length="248" mass="27532">MIVAEYLDDPAARIAATLRAVQRAGDGPALQVWSTALGGGRYADVFVNLGKFMLLVDEAKAALVNVAGDDQEDRAFYLEAFQSLDAIVARLTTHLQHTDMSPFSGYISNERIYILELLSRELRRSYKRSSFTEESRFELLQQVRSLKDAITTSESLSAEEKLYLIQLLDDVERALRSYWLGGFNEVRSTVTAVAAGVAAVSDEPSRGWLMRKFNAMWAFLVSHSDEARALTSAGREAVALVDDINNLT</sequence>
<reference evidence="1 2" key="1">
    <citation type="submission" date="2024-09" db="EMBL/GenBank/DDBJ databases">
        <authorList>
            <person name="Sun Q."/>
            <person name="Mori K."/>
        </authorList>
    </citation>
    <scope>NUCLEOTIDE SEQUENCE [LARGE SCALE GENOMIC DNA]</scope>
    <source>
        <strain evidence="1 2">JCM 3307</strain>
    </source>
</reference>
<gene>
    <name evidence="1" type="ORF">ACFFTR_36865</name>
</gene>
<organism evidence="1 2">
    <name type="scientific">Dactylosporangium vinaceum</name>
    <dbReference type="NCBI Taxonomy" id="53362"/>
    <lineage>
        <taxon>Bacteria</taxon>
        <taxon>Bacillati</taxon>
        <taxon>Actinomycetota</taxon>
        <taxon>Actinomycetes</taxon>
        <taxon>Micromonosporales</taxon>
        <taxon>Micromonosporaceae</taxon>
        <taxon>Dactylosporangium</taxon>
    </lineage>
</organism>
<name>A0ABV5MIL5_9ACTN</name>
<dbReference type="RefSeq" id="WP_223097362.1">
    <property type="nucleotide sequence ID" value="NZ_CP061913.1"/>
</dbReference>